<dbReference type="EMBL" id="JBIHMM010000001">
    <property type="protein sequence ID" value="MFH0253311.1"/>
    <property type="molecule type" value="Genomic_DNA"/>
</dbReference>
<name>A0ABW7I690_9RHOB</name>
<gene>
    <name evidence="2" type="ORF">ACGRVM_05380</name>
</gene>
<comment type="caution">
    <text evidence="2">The sequence shown here is derived from an EMBL/GenBank/DDBJ whole genome shotgun (WGS) entry which is preliminary data.</text>
</comment>
<dbReference type="RefSeq" id="WP_377167925.1">
    <property type="nucleotide sequence ID" value="NZ_JBHTJC010000001.1"/>
</dbReference>
<reference evidence="2 3" key="1">
    <citation type="submission" date="2024-10" db="EMBL/GenBank/DDBJ databases">
        <authorList>
            <person name="Yang X.-N."/>
        </authorList>
    </citation>
    <scope>NUCLEOTIDE SEQUENCE [LARGE SCALE GENOMIC DNA]</scope>
    <source>
        <strain evidence="2 3">CAU 1059</strain>
    </source>
</reference>
<proteinExistence type="predicted"/>
<protein>
    <submittedName>
        <fullName evidence="2">Uncharacterized protein</fullName>
    </submittedName>
</protein>
<feature type="coiled-coil region" evidence="1">
    <location>
        <begin position="93"/>
        <end position="120"/>
    </location>
</feature>
<organism evidence="2 3">
    <name type="scientific">Roseovarius aquimarinus</name>
    <dbReference type="NCBI Taxonomy" id="1229156"/>
    <lineage>
        <taxon>Bacteria</taxon>
        <taxon>Pseudomonadati</taxon>
        <taxon>Pseudomonadota</taxon>
        <taxon>Alphaproteobacteria</taxon>
        <taxon>Rhodobacterales</taxon>
        <taxon>Roseobacteraceae</taxon>
        <taxon>Roseovarius</taxon>
    </lineage>
</organism>
<keyword evidence="1" id="KW-0175">Coiled coil</keyword>
<evidence type="ECO:0000313" key="2">
    <source>
        <dbReference type="EMBL" id="MFH0253311.1"/>
    </source>
</evidence>
<evidence type="ECO:0000313" key="3">
    <source>
        <dbReference type="Proteomes" id="UP001607157"/>
    </source>
</evidence>
<dbReference type="Proteomes" id="UP001607157">
    <property type="component" value="Unassembled WGS sequence"/>
</dbReference>
<sequence>MIILLGVAGWTVTRANFAGALPTWRRGAMWIGAIAFIVAAEAFLPSTRLTGIERPEARSPVMMLSAMAPPDVRTYGDLAEAQPWLWSLGNITHAEAERRIAEDRARLAVLEEEASELSQEGILMRYQFGDLAEGYALLDEVLAGLDLGALYKGGAASIPASALDAKIIAGLVALTTERSDRAGETYMGAQAALDAYLDAKGQTEGDPNDPEYTALRSAMRDASSAFSAQSSQLYRIRGLADLVGGPRAAPAPGRAFPRFSQPITLYSDSETRRLPDEVMTGPRGTGVRMAAHALMDAATGYERAPTRRITRQVCAVIGGGDERAPGTRLCEVAVALPIDYDLTGGDCAPSALPYGANADLGAPGSRMTAIACKEEWIHPHLHVVYGDGAFTVHAPMPEGIAVGDPQGAPLSLWSAMWKGQTQVLEPSATFAWDGKDDVLDGLTLVHGVRPQVREPRIWRDFGRDHPGPALGAITMAGWSFRHGYEPTRLSGFAALKGSEIAPLVLVAGDDDDALRAVADWRRPVLKMAIGQREAMLNHLARFAVPGEALDAIPAGLSGRLQGAGCGYFRPALRPVGNDDLRAELHAEVADVPGGACDAITAQAALFGALERGLAGGSWLWLAAGR</sequence>
<evidence type="ECO:0000256" key="1">
    <source>
        <dbReference type="SAM" id="Coils"/>
    </source>
</evidence>
<accession>A0ABW7I690</accession>
<keyword evidence="3" id="KW-1185">Reference proteome</keyword>